<dbReference type="GO" id="GO:0071978">
    <property type="term" value="P:bacterial-type flagellum-dependent swarming motility"/>
    <property type="evidence" value="ECO:0007669"/>
    <property type="project" value="TreeGrafter"/>
</dbReference>
<dbReference type="RefSeq" id="WP_274372828.1">
    <property type="nucleotide sequence ID" value="NZ_CP072943.1"/>
</dbReference>
<comment type="similarity">
    <text evidence="3 10">Belongs to the FliL family.</text>
</comment>
<evidence type="ECO:0000313" key="12">
    <source>
        <dbReference type="Proteomes" id="UP000671879"/>
    </source>
</evidence>
<keyword evidence="11" id="KW-0969">Cilium</keyword>
<evidence type="ECO:0000256" key="7">
    <source>
        <dbReference type="ARBA" id="ARBA00022779"/>
    </source>
</evidence>
<evidence type="ECO:0000256" key="2">
    <source>
        <dbReference type="ARBA" id="ARBA00004162"/>
    </source>
</evidence>
<keyword evidence="4 10" id="KW-1003">Cell membrane</keyword>
<dbReference type="GO" id="GO:0005886">
    <property type="term" value="C:plasma membrane"/>
    <property type="evidence" value="ECO:0007669"/>
    <property type="project" value="UniProtKB-SubCell"/>
</dbReference>
<accession>A0A9Q7EUF1</accession>
<dbReference type="KEGG" id="aram:KAR29_09865"/>
<gene>
    <name evidence="11" type="ORF">KAR29_09865</name>
</gene>
<dbReference type="PANTHER" id="PTHR35091">
    <property type="entry name" value="FLAGELLAR PROTEIN FLIL"/>
    <property type="match status" value="1"/>
</dbReference>
<comment type="subcellular location">
    <subcellularLocation>
        <location evidence="2">Cell membrane</location>
        <topology evidence="2">Single-pass membrane protein</topology>
    </subcellularLocation>
</comment>
<keyword evidence="8" id="KW-1133">Transmembrane helix</keyword>
<evidence type="ECO:0000256" key="10">
    <source>
        <dbReference type="RuleBase" id="RU364125"/>
    </source>
</evidence>
<keyword evidence="12" id="KW-1185">Reference proteome</keyword>
<reference evidence="12" key="1">
    <citation type="submission" date="2021-04" db="EMBL/GenBank/DDBJ databases">
        <title>A novel Synergistetes isolate from a pyrite-forming mixed culture.</title>
        <authorList>
            <person name="Bunk B."/>
            <person name="Sproer C."/>
            <person name="Spring S."/>
            <person name="Pester M."/>
        </authorList>
    </citation>
    <scope>NUCLEOTIDE SEQUENCE [LARGE SCALE GENOMIC DNA]</scope>
    <source>
        <strain evidence="12">J.5.4.2-T.3.5.2</strain>
    </source>
</reference>
<dbReference type="EMBL" id="CP072943">
    <property type="protein sequence ID" value="QTX31658.1"/>
    <property type="molecule type" value="Genomic_DNA"/>
</dbReference>
<keyword evidence="5 10" id="KW-0145">Chemotaxis</keyword>
<evidence type="ECO:0000256" key="3">
    <source>
        <dbReference type="ARBA" id="ARBA00008281"/>
    </source>
</evidence>
<dbReference type="Pfam" id="PF03748">
    <property type="entry name" value="FliL"/>
    <property type="match status" value="1"/>
</dbReference>
<keyword evidence="9 10" id="KW-0472">Membrane</keyword>
<comment type="function">
    <text evidence="1 10">Controls the rotational direction of flagella during chemotaxis.</text>
</comment>
<dbReference type="AlphaFoldDB" id="A0A9Q7EUF1"/>
<evidence type="ECO:0000256" key="1">
    <source>
        <dbReference type="ARBA" id="ARBA00002254"/>
    </source>
</evidence>
<dbReference type="PANTHER" id="PTHR35091:SF2">
    <property type="entry name" value="FLAGELLAR PROTEIN FLIL"/>
    <property type="match status" value="1"/>
</dbReference>
<evidence type="ECO:0000256" key="4">
    <source>
        <dbReference type="ARBA" id="ARBA00022475"/>
    </source>
</evidence>
<keyword evidence="6" id="KW-0812">Transmembrane</keyword>
<proteinExistence type="inferred from homology"/>
<name>A0A9Q7EUF1_9BACT</name>
<dbReference type="Proteomes" id="UP000671879">
    <property type="component" value="Chromosome"/>
</dbReference>
<keyword evidence="7 10" id="KW-0283">Flagellar rotation</keyword>
<evidence type="ECO:0000313" key="11">
    <source>
        <dbReference type="EMBL" id="QTX31658.1"/>
    </source>
</evidence>
<keyword evidence="11" id="KW-0966">Cell projection</keyword>
<evidence type="ECO:0000256" key="5">
    <source>
        <dbReference type="ARBA" id="ARBA00022500"/>
    </source>
</evidence>
<dbReference type="GO" id="GO:0009425">
    <property type="term" value="C:bacterial-type flagellum basal body"/>
    <property type="evidence" value="ECO:0007669"/>
    <property type="project" value="InterPro"/>
</dbReference>
<protein>
    <recommendedName>
        <fullName evidence="10">Flagellar protein FliL</fullName>
    </recommendedName>
</protein>
<evidence type="ECO:0000256" key="8">
    <source>
        <dbReference type="ARBA" id="ARBA00022989"/>
    </source>
</evidence>
<dbReference type="GO" id="GO:0006935">
    <property type="term" value="P:chemotaxis"/>
    <property type="evidence" value="ECO:0007669"/>
    <property type="project" value="UniProtKB-KW"/>
</dbReference>
<sequence>MIKKIALIAVVVLVVLAGGIGAGLLLGGRLGSDKGDVVADTPGPVVPVGEFTVNLADKDPRIARFSLTLEMTSVKATEALADPGWLTRIKNEIILTVKDRRFTALRSAEGLLELSQDLRTRLNALLPPLKGTPPVKRVLFTEFVLQ</sequence>
<dbReference type="InterPro" id="IPR005503">
    <property type="entry name" value="FliL"/>
</dbReference>
<keyword evidence="11" id="KW-0282">Flagellum</keyword>
<evidence type="ECO:0000256" key="6">
    <source>
        <dbReference type="ARBA" id="ARBA00022692"/>
    </source>
</evidence>
<organism evidence="11 12">
    <name type="scientific">Aminithiophilus ramosus</name>
    <dbReference type="NCBI Taxonomy" id="3029084"/>
    <lineage>
        <taxon>Bacteria</taxon>
        <taxon>Thermotogati</taxon>
        <taxon>Synergistota</taxon>
        <taxon>Synergistia</taxon>
        <taxon>Synergistales</taxon>
        <taxon>Aminithiophilaceae</taxon>
        <taxon>Aminithiophilus</taxon>
    </lineage>
</organism>
<evidence type="ECO:0000256" key="9">
    <source>
        <dbReference type="ARBA" id="ARBA00023136"/>
    </source>
</evidence>